<keyword evidence="1" id="KW-0472">Membrane</keyword>
<dbReference type="RefSeq" id="WP_079474574.1">
    <property type="nucleotide sequence ID" value="NZ_BJUN01000009.1"/>
</dbReference>
<gene>
    <name evidence="2" type="ORF">MHA01_18330</name>
</gene>
<keyword evidence="1" id="KW-1133">Transmembrane helix</keyword>
<reference evidence="2 3" key="1">
    <citation type="submission" date="2019-07" db="EMBL/GenBank/DDBJ databases">
        <title>Whole genome shotgun sequence of Marinococcus halophilus NBRC 102359.</title>
        <authorList>
            <person name="Hosoyama A."/>
            <person name="Uohara A."/>
            <person name="Ohji S."/>
            <person name="Ichikawa N."/>
        </authorList>
    </citation>
    <scope>NUCLEOTIDE SEQUENCE [LARGE SCALE GENOMIC DNA]</scope>
    <source>
        <strain evidence="2 3">NBRC 102359</strain>
    </source>
</reference>
<dbReference type="OrthoDB" id="2970340at2"/>
<protein>
    <submittedName>
        <fullName evidence="2">Uncharacterized protein</fullName>
    </submittedName>
</protein>
<dbReference type="AlphaFoldDB" id="A0A510Y6D0"/>
<keyword evidence="3" id="KW-1185">Reference proteome</keyword>
<sequence length="62" mass="7019">MKPKTVMNLATLINGIGVFLFILAGVPNWIPAILCLFGCTLLVFRKQAADWWNKNIMKEPEQ</sequence>
<proteinExistence type="predicted"/>
<organism evidence="2 3">
    <name type="scientific">Marinococcus halophilus</name>
    <dbReference type="NCBI Taxonomy" id="1371"/>
    <lineage>
        <taxon>Bacteria</taxon>
        <taxon>Bacillati</taxon>
        <taxon>Bacillota</taxon>
        <taxon>Bacilli</taxon>
        <taxon>Bacillales</taxon>
        <taxon>Bacillaceae</taxon>
        <taxon>Marinococcus</taxon>
    </lineage>
</organism>
<evidence type="ECO:0000256" key="1">
    <source>
        <dbReference type="SAM" id="Phobius"/>
    </source>
</evidence>
<dbReference type="Proteomes" id="UP000321051">
    <property type="component" value="Unassembled WGS sequence"/>
</dbReference>
<evidence type="ECO:0000313" key="3">
    <source>
        <dbReference type="Proteomes" id="UP000321051"/>
    </source>
</evidence>
<keyword evidence="1" id="KW-0812">Transmembrane</keyword>
<feature type="transmembrane region" description="Helical" evidence="1">
    <location>
        <begin position="12"/>
        <end position="44"/>
    </location>
</feature>
<comment type="caution">
    <text evidence="2">The sequence shown here is derived from an EMBL/GenBank/DDBJ whole genome shotgun (WGS) entry which is preliminary data.</text>
</comment>
<accession>A0A510Y6D0</accession>
<dbReference type="EMBL" id="BJUN01000009">
    <property type="protein sequence ID" value="GEK58928.1"/>
    <property type="molecule type" value="Genomic_DNA"/>
</dbReference>
<dbReference type="STRING" id="1371.GCA_900166605_00219"/>
<evidence type="ECO:0000313" key="2">
    <source>
        <dbReference type="EMBL" id="GEK58928.1"/>
    </source>
</evidence>
<name>A0A510Y6D0_MARHA</name>